<evidence type="ECO:0000313" key="2">
    <source>
        <dbReference type="Proteomes" id="UP000027931"/>
    </source>
</evidence>
<dbReference type="AlphaFoldDB" id="A0A074LSJ1"/>
<dbReference type="EMBL" id="JMIR01000018">
    <property type="protein sequence ID" value="KEO82758.1"/>
    <property type="molecule type" value="Genomic_DNA"/>
</dbReference>
<reference evidence="1 2" key="1">
    <citation type="journal article" date="2013" name="Int. J. Syst. Evol. Microbiol.">
        <title>Tumebacillus flagellatus sp. nov., an alpha-amylase/pullulanase-producing bacterium isolated from cassava wastewater.</title>
        <authorList>
            <person name="Wang Q."/>
            <person name="Xie N."/>
            <person name="Qin Y."/>
            <person name="Shen N."/>
            <person name="Zhu J."/>
            <person name="Mi H."/>
            <person name="Huang R."/>
        </authorList>
    </citation>
    <scope>NUCLEOTIDE SEQUENCE [LARGE SCALE GENOMIC DNA]</scope>
    <source>
        <strain evidence="1 2">GST4</strain>
    </source>
</reference>
<protein>
    <submittedName>
        <fullName evidence="1">Uncharacterized protein</fullName>
    </submittedName>
</protein>
<dbReference type="InterPro" id="IPR056510">
    <property type="entry name" value="WapI"/>
</dbReference>
<gene>
    <name evidence="1" type="ORF">EL26_13495</name>
</gene>
<evidence type="ECO:0000313" key="1">
    <source>
        <dbReference type="EMBL" id="KEO82758.1"/>
    </source>
</evidence>
<dbReference type="Proteomes" id="UP000027931">
    <property type="component" value="Unassembled WGS sequence"/>
</dbReference>
<organism evidence="1 2">
    <name type="scientific">Tumebacillus flagellatus</name>
    <dbReference type="NCBI Taxonomy" id="1157490"/>
    <lineage>
        <taxon>Bacteria</taxon>
        <taxon>Bacillati</taxon>
        <taxon>Bacillota</taxon>
        <taxon>Bacilli</taxon>
        <taxon>Bacillales</taxon>
        <taxon>Alicyclobacillaceae</taxon>
        <taxon>Tumebacillus</taxon>
    </lineage>
</organism>
<keyword evidence="2" id="KW-1185">Reference proteome</keyword>
<sequence>MEIFNVRNEREHVRVELKGFEEDDPYDGQLLQVMIDLKCGTFRILKDERTSQKLVRAFYEALRQSNENLEGTVSFSTIGHEMILNLTYEKVGKVQVECYWNDYGLGSIAIKAEFTTDQTFITAALQGVEEYLALYGDH</sequence>
<name>A0A074LSJ1_9BACL</name>
<proteinExistence type="predicted"/>
<dbReference type="Pfam" id="PF24716">
    <property type="entry name" value="WapI"/>
    <property type="match status" value="1"/>
</dbReference>
<accession>A0A074LSJ1</accession>
<dbReference type="RefSeq" id="WP_038089365.1">
    <property type="nucleotide sequence ID" value="NZ_JMIR01000018.1"/>
</dbReference>
<comment type="caution">
    <text evidence="1">The sequence shown here is derived from an EMBL/GenBank/DDBJ whole genome shotgun (WGS) entry which is preliminary data.</text>
</comment>